<gene>
    <name evidence="2" type="ORF">BCV53_06245</name>
</gene>
<evidence type="ECO:0000313" key="2">
    <source>
        <dbReference type="EMBL" id="ANZ29705.1"/>
    </source>
</evidence>
<dbReference type="EMBL" id="CP016622">
    <property type="protein sequence ID" value="ANZ29705.1"/>
    <property type="molecule type" value="Genomic_DNA"/>
</dbReference>
<keyword evidence="3" id="KW-1185">Reference proteome</keyword>
<dbReference type="GeneID" id="56925063"/>
<keyword evidence="1" id="KW-0472">Membrane</keyword>
<sequence length="112" mass="13581">MKHWNNNKRDFMKLVWFALSLIPIPFLFHFYEYGQYNKRKRSSISYVWFHTFYDYSWNFIKEYQGHFYSFNELSDNACICYSRCKVSSNDSGWFTVVGRDGAVIFICLDNCL</sequence>
<accession>A0AAN0YM48</accession>
<name>A0AAN0YM48_PARTM</name>
<protein>
    <submittedName>
        <fullName evidence="2">Uncharacterized protein</fullName>
    </submittedName>
</protein>
<dbReference type="KEGG" id="ptl:AOT13_06240"/>
<organism evidence="2 3">
    <name type="scientific">Parageobacillus thermoglucosidasius</name>
    <name type="common">Geobacillus thermoglucosidasius</name>
    <dbReference type="NCBI Taxonomy" id="1426"/>
    <lineage>
        <taxon>Bacteria</taxon>
        <taxon>Bacillati</taxon>
        <taxon>Bacillota</taxon>
        <taxon>Bacilli</taxon>
        <taxon>Bacillales</taxon>
        <taxon>Anoxybacillaceae</taxon>
        <taxon>Parageobacillus</taxon>
    </lineage>
</organism>
<reference evidence="3" key="1">
    <citation type="journal article" date="2016" name="Genome Announc.">
        <title>Complete Genome Sequence of Geobacillus thermoglucosidasius NCIMB 11955, the Progenitor of a Bioethanol Production Strain.</title>
        <authorList>
            <person name="Sheng L."/>
            <person name="Zhang Y."/>
            <person name="Minton N.P."/>
        </authorList>
    </citation>
    <scope>NUCLEOTIDE SEQUENCE [LARGE SCALE GENOMIC DNA]</scope>
    <source>
        <strain evidence="3">NCIMB 11955</strain>
    </source>
</reference>
<dbReference type="Proteomes" id="UP000093052">
    <property type="component" value="Chromosome"/>
</dbReference>
<proteinExistence type="predicted"/>
<evidence type="ECO:0000256" key="1">
    <source>
        <dbReference type="SAM" id="Phobius"/>
    </source>
</evidence>
<dbReference type="AlphaFoldDB" id="A0AAN0YM48"/>
<feature type="transmembrane region" description="Helical" evidence="1">
    <location>
        <begin position="14"/>
        <end position="31"/>
    </location>
</feature>
<keyword evidence="1" id="KW-0812">Transmembrane</keyword>
<keyword evidence="1" id="KW-1133">Transmembrane helix</keyword>
<dbReference type="RefSeq" id="WP_035502390.1">
    <property type="nucleotide sequence ID" value="NZ_CP012712.1"/>
</dbReference>
<evidence type="ECO:0000313" key="3">
    <source>
        <dbReference type="Proteomes" id="UP000093052"/>
    </source>
</evidence>